<protein>
    <submittedName>
        <fullName evidence="13">Uncharacterized protein</fullName>
    </submittedName>
</protein>
<organism evidence="13 14">
    <name type="scientific">Ramazzottius varieornatus</name>
    <name type="common">Water bear</name>
    <name type="synonym">Tardigrade</name>
    <dbReference type="NCBI Taxonomy" id="947166"/>
    <lineage>
        <taxon>Eukaryota</taxon>
        <taxon>Metazoa</taxon>
        <taxon>Ecdysozoa</taxon>
        <taxon>Tardigrada</taxon>
        <taxon>Eutardigrada</taxon>
        <taxon>Parachela</taxon>
        <taxon>Hypsibioidea</taxon>
        <taxon>Ramazzottiidae</taxon>
        <taxon>Ramazzottius</taxon>
    </lineage>
</organism>
<feature type="compositionally biased region" description="Polar residues" evidence="10">
    <location>
        <begin position="15"/>
        <end position="24"/>
    </location>
</feature>
<feature type="region of interest" description="Disordered" evidence="10">
    <location>
        <begin position="1790"/>
        <end position="1878"/>
    </location>
</feature>
<dbReference type="Pfam" id="PF00531">
    <property type="entry name" value="Death"/>
    <property type="match status" value="1"/>
</dbReference>
<dbReference type="SUPFAM" id="SSF48403">
    <property type="entry name" value="Ankyrin repeat"/>
    <property type="match status" value="3"/>
</dbReference>
<feature type="compositionally biased region" description="Basic and acidic residues" evidence="10">
    <location>
        <begin position="1755"/>
        <end position="1769"/>
    </location>
</feature>
<dbReference type="Gene3D" id="1.25.40.20">
    <property type="entry name" value="Ankyrin repeat-containing domain"/>
    <property type="match status" value="3"/>
</dbReference>
<feature type="repeat" description="ANK" evidence="9">
    <location>
        <begin position="333"/>
        <end position="365"/>
    </location>
</feature>
<feature type="repeat" description="ANK" evidence="9">
    <location>
        <begin position="597"/>
        <end position="629"/>
    </location>
</feature>
<feature type="repeat" description="ANK" evidence="9">
    <location>
        <begin position="729"/>
        <end position="761"/>
    </location>
</feature>
<dbReference type="InterPro" id="IPR040745">
    <property type="entry name" value="Ankyrin_UPA"/>
</dbReference>
<dbReference type="FunFam" id="1.25.40.20:FF:000003">
    <property type="entry name" value="Ankyrin, isoform B"/>
    <property type="match status" value="1"/>
</dbReference>
<feature type="repeat" description="ANK" evidence="9">
    <location>
        <begin position="531"/>
        <end position="563"/>
    </location>
</feature>
<dbReference type="PROSITE" id="PS50088">
    <property type="entry name" value="ANK_REPEAT"/>
    <property type="match status" value="22"/>
</dbReference>
<feature type="region of interest" description="Disordered" evidence="10">
    <location>
        <begin position="1282"/>
        <end position="1304"/>
    </location>
</feature>
<dbReference type="SMART" id="SM00005">
    <property type="entry name" value="DEATH"/>
    <property type="match status" value="1"/>
</dbReference>
<dbReference type="PANTHER" id="PTHR24123">
    <property type="entry name" value="ANKYRIN REPEAT-CONTAINING"/>
    <property type="match status" value="1"/>
</dbReference>
<dbReference type="Gene3D" id="2.60.220.30">
    <property type="match status" value="2"/>
</dbReference>
<evidence type="ECO:0000256" key="4">
    <source>
        <dbReference type="ARBA" id="ARBA00022553"/>
    </source>
</evidence>
<dbReference type="CDD" id="cd08317">
    <property type="entry name" value="Death_ank"/>
    <property type="match status" value="1"/>
</dbReference>
<feature type="repeat" description="ANK" evidence="9">
    <location>
        <begin position="432"/>
        <end position="464"/>
    </location>
</feature>
<feature type="compositionally biased region" description="Basic and acidic residues" evidence="10">
    <location>
        <begin position="1416"/>
        <end position="1444"/>
    </location>
</feature>
<feature type="repeat" description="ANK" evidence="9">
    <location>
        <begin position="300"/>
        <end position="332"/>
    </location>
</feature>
<feature type="compositionally biased region" description="Acidic residues" evidence="10">
    <location>
        <begin position="3780"/>
        <end position="3789"/>
    </location>
</feature>
<dbReference type="InterPro" id="IPR002110">
    <property type="entry name" value="Ankyrin_rpt"/>
</dbReference>
<feature type="repeat" description="ANK" evidence="9">
    <location>
        <begin position="104"/>
        <end position="136"/>
    </location>
</feature>
<feature type="compositionally biased region" description="Basic and acidic residues" evidence="10">
    <location>
        <begin position="1132"/>
        <end position="1153"/>
    </location>
</feature>
<evidence type="ECO:0000313" key="14">
    <source>
        <dbReference type="Proteomes" id="UP000186922"/>
    </source>
</evidence>
<dbReference type="InterPro" id="IPR051165">
    <property type="entry name" value="Multifunctional_ANK_Repeat"/>
</dbReference>
<dbReference type="FunFam" id="1.25.40.20:FF:000095">
    <property type="entry name" value="Ankyrin 2, isoform J"/>
    <property type="match status" value="1"/>
</dbReference>
<feature type="repeat" description="ANK" evidence="9">
    <location>
        <begin position="498"/>
        <end position="530"/>
    </location>
</feature>
<dbReference type="Gene3D" id="2.60.40.2660">
    <property type="match status" value="1"/>
</dbReference>
<reference evidence="13 14" key="1">
    <citation type="journal article" date="2016" name="Nat. Commun.">
        <title>Extremotolerant tardigrade genome and improved radiotolerance of human cultured cells by tardigrade-unique protein.</title>
        <authorList>
            <person name="Hashimoto T."/>
            <person name="Horikawa D.D."/>
            <person name="Saito Y."/>
            <person name="Kuwahara H."/>
            <person name="Kozuka-Hata H."/>
            <person name="Shin-I T."/>
            <person name="Minakuchi Y."/>
            <person name="Ohishi K."/>
            <person name="Motoyama A."/>
            <person name="Aizu T."/>
            <person name="Enomoto A."/>
            <person name="Kondo K."/>
            <person name="Tanaka S."/>
            <person name="Hara Y."/>
            <person name="Koshikawa S."/>
            <person name="Sagara H."/>
            <person name="Miura T."/>
            <person name="Yokobori S."/>
            <person name="Miyagawa K."/>
            <person name="Suzuki Y."/>
            <person name="Kubo T."/>
            <person name="Oyama M."/>
            <person name="Kohara Y."/>
            <person name="Fujiyama A."/>
            <person name="Arakawa K."/>
            <person name="Katayama T."/>
            <person name="Toyoda A."/>
            <person name="Kunieda T."/>
        </authorList>
    </citation>
    <scope>NUCLEOTIDE SEQUENCE [LARGE SCALE GENOMIC DNA]</scope>
    <source>
        <strain evidence="13 14">YOKOZUNA-1</strain>
    </source>
</reference>
<feature type="repeat" description="ANK" evidence="9">
    <location>
        <begin position="465"/>
        <end position="497"/>
    </location>
</feature>
<feature type="compositionally biased region" description="Polar residues" evidence="10">
    <location>
        <begin position="1367"/>
        <end position="1376"/>
    </location>
</feature>
<feature type="compositionally biased region" description="Basic and acidic residues" evidence="10">
    <location>
        <begin position="3307"/>
        <end position="3317"/>
    </location>
</feature>
<feature type="region of interest" description="Disordered" evidence="10">
    <location>
        <begin position="1"/>
        <end position="24"/>
    </location>
</feature>
<evidence type="ECO:0000259" key="12">
    <source>
        <dbReference type="PROSITE" id="PS51145"/>
    </source>
</evidence>
<dbReference type="SMART" id="SM00218">
    <property type="entry name" value="ZU5"/>
    <property type="match status" value="1"/>
</dbReference>
<dbReference type="InterPro" id="IPR036770">
    <property type="entry name" value="Ankyrin_rpt-contain_sf"/>
</dbReference>
<proteinExistence type="predicted"/>
<evidence type="ECO:0000256" key="1">
    <source>
        <dbReference type="ARBA" id="ARBA00004245"/>
    </source>
</evidence>
<keyword evidence="6 9" id="KW-0040">ANK repeat</keyword>
<feature type="compositionally biased region" description="Basic and acidic residues" evidence="10">
    <location>
        <begin position="3400"/>
        <end position="3418"/>
    </location>
</feature>
<dbReference type="SUPFAM" id="SSF47986">
    <property type="entry name" value="DEATH domain"/>
    <property type="match status" value="1"/>
</dbReference>
<feature type="compositionally biased region" description="Basic and acidic residues" evidence="10">
    <location>
        <begin position="3790"/>
        <end position="3804"/>
    </location>
</feature>
<comment type="subcellular location">
    <subcellularLocation>
        <location evidence="1">Cytoplasm</location>
        <location evidence="1">Cytoskeleton</location>
    </subcellularLocation>
    <subcellularLocation>
        <location evidence="2">Membrane</location>
    </subcellularLocation>
</comment>
<feature type="region of interest" description="Disordered" evidence="10">
    <location>
        <begin position="3029"/>
        <end position="3060"/>
    </location>
</feature>
<comment type="caution">
    <text evidence="13">The sequence shown here is derived from an EMBL/GenBank/DDBJ whole genome shotgun (WGS) entry which is preliminary data.</text>
</comment>
<feature type="repeat" description="ANK" evidence="9">
    <location>
        <begin position="267"/>
        <end position="299"/>
    </location>
</feature>
<dbReference type="PRINTS" id="PR01415">
    <property type="entry name" value="ANKYRIN"/>
</dbReference>
<feature type="repeat" description="ANK" evidence="9">
    <location>
        <begin position="366"/>
        <end position="398"/>
    </location>
</feature>
<feature type="region of interest" description="Disordered" evidence="10">
    <location>
        <begin position="3229"/>
        <end position="3449"/>
    </location>
</feature>
<dbReference type="PROSITE" id="PS50017">
    <property type="entry name" value="DEATH_DOMAIN"/>
    <property type="match status" value="1"/>
</dbReference>
<feature type="compositionally biased region" description="Polar residues" evidence="10">
    <location>
        <begin position="3376"/>
        <end position="3398"/>
    </location>
</feature>
<keyword evidence="14" id="KW-1185">Reference proteome</keyword>
<dbReference type="Pfam" id="PF17809">
    <property type="entry name" value="UPA_2"/>
    <property type="match status" value="1"/>
</dbReference>
<feature type="region of interest" description="Disordered" evidence="10">
    <location>
        <begin position="2853"/>
        <end position="2925"/>
    </location>
</feature>
<dbReference type="GO" id="GO:0016020">
    <property type="term" value="C:membrane"/>
    <property type="evidence" value="ECO:0007669"/>
    <property type="project" value="UniProtKB-SubCell"/>
</dbReference>
<feature type="region of interest" description="Disordered" evidence="10">
    <location>
        <begin position="2969"/>
        <end position="3007"/>
    </location>
</feature>
<dbReference type="STRING" id="947166.A0A1D1VF84"/>
<feature type="repeat" description="ANK" evidence="9">
    <location>
        <begin position="38"/>
        <end position="70"/>
    </location>
</feature>
<feature type="region of interest" description="Disordered" evidence="10">
    <location>
        <begin position="839"/>
        <end position="879"/>
    </location>
</feature>
<dbReference type="SMART" id="SM00248">
    <property type="entry name" value="ANK"/>
    <property type="match status" value="23"/>
</dbReference>
<feature type="region of interest" description="Disordered" evidence="10">
    <location>
        <begin position="1717"/>
        <end position="1739"/>
    </location>
</feature>
<evidence type="ECO:0000259" key="11">
    <source>
        <dbReference type="PROSITE" id="PS50017"/>
    </source>
</evidence>
<feature type="domain" description="Death" evidence="11">
    <location>
        <begin position="2714"/>
        <end position="2798"/>
    </location>
</feature>
<dbReference type="Pfam" id="PF12796">
    <property type="entry name" value="Ank_2"/>
    <property type="match status" value="5"/>
</dbReference>
<dbReference type="FunFam" id="2.60.220.30:FF:000002">
    <property type="entry name" value="Ankyrin-3 isoform 2"/>
    <property type="match status" value="1"/>
</dbReference>
<feature type="region of interest" description="Disordered" evidence="10">
    <location>
        <begin position="1062"/>
        <end position="1215"/>
    </location>
</feature>
<feature type="compositionally biased region" description="Basic and acidic residues" evidence="10">
    <location>
        <begin position="1799"/>
        <end position="1876"/>
    </location>
</feature>
<dbReference type="Pfam" id="PF00023">
    <property type="entry name" value="Ank"/>
    <property type="match status" value="7"/>
</dbReference>
<feature type="repeat" description="ANK" evidence="9">
    <location>
        <begin position="233"/>
        <end position="265"/>
    </location>
</feature>
<dbReference type="Proteomes" id="UP000186922">
    <property type="component" value="Unassembled WGS sequence"/>
</dbReference>
<dbReference type="GO" id="GO:0005856">
    <property type="term" value="C:cytoskeleton"/>
    <property type="evidence" value="ECO:0007669"/>
    <property type="project" value="UniProtKB-SubCell"/>
</dbReference>
<gene>
    <name evidence="13" type="primary">RvY_08508</name>
    <name evidence="13" type="synonym">RvY_08508.1</name>
    <name evidence="13" type="ORF">RvY_08508-1</name>
</gene>
<feature type="compositionally biased region" description="Polar residues" evidence="10">
    <location>
        <begin position="1531"/>
        <end position="1552"/>
    </location>
</feature>
<dbReference type="PROSITE" id="PS51145">
    <property type="entry name" value="ZU5"/>
    <property type="match status" value="2"/>
</dbReference>
<feature type="domain" description="ZU5" evidence="12">
    <location>
        <begin position="2380"/>
        <end position="2520"/>
    </location>
</feature>
<feature type="compositionally biased region" description="Basic and acidic residues" evidence="10">
    <location>
        <begin position="2976"/>
        <end position="2985"/>
    </location>
</feature>
<dbReference type="OrthoDB" id="20872at2759"/>
<evidence type="ECO:0000256" key="10">
    <source>
        <dbReference type="SAM" id="MobiDB-lite"/>
    </source>
</evidence>
<feature type="repeat" description="ANK" evidence="9">
    <location>
        <begin position="71"/>
        <end position="103"/>
    </location>
</feature>
<evidence type="ECO:0000256" key="8">
    <source>
        <dbReference type="ARBA" id="ARBA00023212"/>
    </source>
</evidence>
<keyword evidence="3" id="KW-0963">Cytoplasm</keyword>
<dbReference type="EMBL" id="BDGG01000004">
    <property type="protein sequence ID" value="GAU97158.1"/>
    <property type="molecule type" value="Genomic_DNA"/>
</dbReference>
<sequence length="3804" mass="423729">MAEAVLVRHEEHGMTNGTSARDSPTLVNAANKALALTEGNASFLRAARAGNIDKVQDFLRNGQDINTANANGLNALHLASKEGHVDLVRLLLERGAAVDAATRKGNTSLHIGCLAGQTEIVKILIDHGGSVNVQSQNGFTPLYMAAQENHVDIVRYLLEHSANQSLATEDGFTPLAVALQQGHDKVVSILLESDTRSRVRLPALHIAAKKDDVRAATLLLDSDQTGPDVTSKSGFTPLHIAAHYGNVAIGTLLLDRGANVNFAASKHNITPLHVAAKWGRANMVELLLNRGAEIDAKTRDGLTPLHCGARSGHDRVVDLLLQKGSPNSPKTKNGLAPLHMAAQGDHVDSARALLYYKAPVDDVTVDYLTPLHVAAHCGHVRVAKLLLDRRADPNARALNGFTPLHIACKKNRIKVVELLLKHGASIDATTESGLTPLHVASFMGCMNIVLYLIQHGANPDVTTVRGETPLHLAVRSNQTDIIRILLRNGAKVDAKARENQTPLHIATRLGHLDNAALLIQHGAVIDIQTKDLYTPLHIAAKEGQEEVAMRLIEQGASLTATTRKGFTPLHLAAKYGHLNLVKLFLDKGAAVDTQGKNGVTPLHVAAHYDNVQVAHLLLQRGASPQATAKNGYTPLHISAKKNQLDIANSLIKYKADPNAESKAGFTPVHLASQEGHTEMLYMLVKNGGDVNARAKNGLAPLHLAAQEDHVPIGEILVQNKAELNPETKAGYTPLHVASHFGQLNMVRFLLDQGADVNLKTSYGYTPLHQAAQQGQTQVVNVLLQHQAQPNEVSNQGQTALSIAEKLGYVSVVETLKVVTETIVTTTTTTVTEEKLKVQQPESMQEAFISDSEDEADKRMDDEEDEGLARYSPDTDHIVYSPTPPERHQVMIEERVVHQELPGIPTRARNPKVTTTTITTLIATPSIRKDRSKSPDYHAELSYEDSAGIPLQGAYDDDQKEREHYTEHVTQEHIEPTEYEHTIHTRNAPRGGRSTEDMVPYDGTDEQIQYQHSIVKNTIPKSPVHVTSDYKQYETTTKEVTNIESRGYAPRHVPDVVVLTERTESRSGMTSPMQVRTGEYSEAQRVPAKSAQDNENFIRFELVAPPTPPSRKREESPLTNGTKKKRRWFSFGSRDKSRPAAENEAKTSTKSKDKSSKKRSKSSVAESAATASKVTKRFDSPQIETLHEDQTESSAVKTSKEKSSKSKDKSKFKEKVAVVDQQFVNERALRSPNTIESIDEKSRREVLPDDAELTMERLEQRERAYKESLERAPNQTVERLGEAIHQLSPESAKLARRTTPKDATNEAIHATYSQFKSPKDRLVEQLSQGTARVVVDDDDRVETAYSHSPSIRHINGPREGTVEQLNEYTQQNVQPDSPTKKDRGMAMFAHRRKASEVDSDDENDALEQNTQKTKVKTPKEKIVEMLSEGRHEFQVAEHEDDSDRKYKNKPLNVKRAASPGDDEVEVLDESVVDTELADGTQRSPKTERQSRGRTSPLVERAIHDRENVHLEENVLVQNIPDSPQTEKRGKNLSVTITPTATKKSSMKGSSPRTGATEHIDESVRSTSVEDEGSAQKSPRKLQFARRSVSQQGETDTESETDDDEVNLDESVRKDRIKRKPHVKRQKKVSKEGYEAVPTDEYLNERVSHKELQREMSLEKVKPKKDKDKSTKEKVVTTRPLNLDDEVGHERENLDEAVVIATSQNLKNGVPLTDEYYQQESYRVKGSPGKTRKTSPGRQERIETEVITTIEPVEKTKLKVKPEKPPKPEKLKKAKTPEVPIQEVFVRIVDVTGALEEPETEEQRLTKKKLEKERAKQEKKFAEERDKAEKAAAKEREKAEKEAQKAARKGATEKKSKEKEDRLERISEISEKQARLTPDDIEMIDENVSLRELTPTPELKTKVQKVFREKTPTRISIAEETERSRILDSGLGDSPVARSPSQPFSPVIKSPRVESERTQRAEAVSPTMEQLKVGGHRSRSKSPGGDKTVVDLNEKVAKTKSPTRSDAEGEGDGRTHVELYETPWVPLNREEDRDDEGHIASSNRRTNEVPATSPPEHTFNYMQEATRTYPDHHAERTMEGQALYASGYSEGKMSPQVEAKTSPVRVLAPPIAVPPTRAENVNQENVRTEKRPKENGYQETLYEDSVTHATQQPRKPSTSWNQKESFEQIIREAEARRTDQPNYHAAIVGHEPETVRDDLHELEGTFAPDNVDLRMNAPIRGGFLVSFLVDARGGAMRGCRHSGIRVIIPPRKAPCPMRITCKYLTKDKVAIPPPLMEGEGLACRILEMGPLGAKFLGPVIIEIPHFASLRENEREVQILRSENGQTWREHTLEATEDAVQKVLNESFDPDELSAIEDLQTNRIIRILTTDFPLYFAIVSRIRQEVHAVGPDGGIITSTVQPQVQALFPEGALTKKIKVGVQAHVIPPDVVARLLASNRIAVSPIVTVEPRRRKFHKPITLTIPLPRAAGKGMVNQYTSDSPNLRLLCSITGGTTPAQWEDITGSTPLVIVNDCIQFTTTVSARFWLMDCGHNISEAVRFGHAVYSDACVVPYMAKFVVYARRFDNEEARLRVFCMTDDKEDKTLEHQERFVEVSKSRDVEVLEGKNLYIEMAGNLIPVTKSGDQIHFPFYPFQENRLPFLVKVKDPNDDAQGRLAFMREAKSGRNDLPQTPICNLSVRLPDELSPMEPTQAKDLVTIVRRPVYMREIGKAGSVHKADVRLHDVADMVGSDWPALAQQLGFRDPEIQSLMDEEPKTNIQAFNMLRRWIARRDVTKSAGNELEQALKRIGRDDIVNKVMFNVKLLTDDLDRTMARLSVDRDQVGFDALHEEIGPGTSAVEGGTETFVRDYVRGYREPVRAESEPTSETTSLHEHVMEEEVGANRSGEPATKEVLHERVTQQRPPSPPQRQISQREREEATSRLSSTMRSMDTPVLMRDVENTRESERLYETVSQREVVEPRAVEVRTLTGQVSPTAEVVVSREDVRRTSPAEPTPPSPRTKPVPPPRHDQPHVQYAEHVSTFELPKETPTYVREAGVDESTPTVSEARRLSGPAPADDNAQKSISQKQFETVETEHDEDGNLVTKKTITTVKTTRSTRTITGDQDELIKQATEGELRNIPQSVLGDVQQQSRVDISGPEITDVTESYVRDNQSAEEATSPQRPSQLFAGGFSGARLNVDSSTVPIIETPSTNVLIDTTEFETQGQLSPVELTENQPEFRDESLAETQMPIVEEPLGGMTPSAAQQSERVTEETEHTEDDTFDMRHSVPGRRNRTPDPTPELPEERSWTRADFGFRPTLGMRQYSESEFSEAELRDLARRPSDVSIQDLLPRPISPEPESSASPQVDLDQGINIQSTPEDEEAPEYLPPLEDIQEEKESTSGESINNVQSRNREVASSASGSLQEFERLEQQVAVEEKEDRSDSTVVAPATALYSPDQPESMSHSESNISSDTASTVIERTQSDMEDVESQHTDGDVNESVDIMSDSLTEPEFTERLRETVTTRTVPDTIMTDSLTDLGGITDVRMSDSLESETMRRVMEFDANNIMADSLIEEHFPREGQIEIPPADIFGSTGDVVTVRRYLVTGHPSLNTVSFSGPDSVNLMESFLMENQALYPDLQIYESEEEILTKETENTTTHAVTTTRIVKRRQSDLNTHVETVTFSGHDSEREMAKFLSHTMPLDFNETEIIECETQDESGDVTRTMTRRLSRVDVASGFRRTSSASLTGTSDIPQSSAADVPSSAHSGESRSFIRTSSQPESTVMASSLPEEETEVLEETVVTHDEPIEEGSEEVDLTEHDVKEQQKRMET</sequence>
<feature type="compositionally biased region" description="Basic and acidic residues" evidence="10">
    <location>
        <begin position="1986"/>
        <end position="2017"/>
    </location>
</feature>
<evidence type="ECO:0000256" key="9">
    <source>
        <dbReference type="PROSITE-ProRule" id="PRU00023"/>
    </source>
</evidence>
<feature type="repeat" description="ANK" evidence="9">
    <location>
        <begin position="630"/>
        <end position="662"/>
    </location>
</feature>
<name>A0A1D1VF84_RAMVA</name>
<feature type="region of interest" description="Disordered" evidence="10">
    <location>
        <begin position="3716"/>
        <end position="3804"/>
    </location>
</feature>
<dbReference type="PROSITE" id="PS50297">
    <property type="entry name" value="ANK_REP_REGION"/>
    <property type="match status" value="21"/>
</dbReference>
<dbReference type="Pfam" id="PF00791">
    <property type="entry name" value="ZU5"/>
    <property type="match status" value="2"/>
</dbReference>
<keyword evidence="5" id="KW-0677">Repeat</keyword>
<feature type="compositionally biased region" description="Polar residues" evidence="10">
    <location>
        <begin position="3746"/>
        <end position="3759"/>
    </location>
</feature>
<dbReference type="FunFam" id="1.25.40.20:FF:000001">
    <property type="entry name" value="Ankyrin-2 isoform 2"/>
    <property type="match status" value="1"/>
</dbReference>
<feature type="compositionally biased region" description="Basic residues" evidence="10">
    <location>
        <begin position="1613"/>
        <end position="1626"/>
    </location>
</feature>
<keyword evidence="4" id="KW-0597">Phosphoprotein</keyword>
<feature type="compositionally biased region" description="Basic and acidic residues" evidence="10">
    <location>
        <begin position="1"/>
        <end position="13"/>
    </location>
</feature>
<feature type="compositionally biased region" description="Basic and acidic residues" evidence="10">
    <location>
        <begin position="1949"/>
        <end position="1958"/>
    </location>
</feature>
<feature type="region of interest" description="Disordered" evidence="10">
    <location>
        <begin position="1912"/>
        <end position="2073"/>
    </location>
</feature>
<feature type="compositionally biased region" description="Pro residues" evidence="10">
    <location>
        <begin position="2988"/>
        <end position="3001"/>
    </location>
</feature>
<evidence type="ECO:0000256" key="2">
    <source>
        <dbReference type="ARBA" id="ARBA00004370"/>
    </source>
</evidence>
<feature type="compositionally biased region" description="Basic and acidic residues" evidence="10">
    <location>
        <begin position="1499"/>
        <end position="1511"/>
    </location>
</feature>
<evidence type="ECO:0000256" key="3">
    <source>
        <dbReference type="ARBA" id="ARBA00022490"/>
    </source>
</evidence>
<dbReference type="InterPro" id="IPR000488">
    <property type="entry name" value="Death_dom"/>
</dbReference>
<dbReference type="InterPro" id="IPR000906">
    <property type="entry name" value="ZU5_dom"/>
</dbReference>
<feature type="repeat" description="ANK" evidence="9">
    <location>
        <begin position="762"/>
        <end position="794"/>
    </location>
</feature>
<feature type="repeat" description="ANK" evidence="9">
    <location>
        <begin position="564"/>
        <end position="596"/>
    </location>
</feature>
<feature type="compositionally biased region" description="Acidic residues" evidence="10">
    <location>
        <begin position="1593"/>
        <end position="1606"/>
    </location>
</feature>
<feature type="compositionally biased region" description="Low complexity" evidence="10">
    <location>
        <begin position="3436"/>
        <end position="3446"/>
    </location>
</feature>
<evidence type="ECO:0000256" key="7">
    <source>
        <dbReference type="ARBA" id="ARBA00023136"/>
    </source>
</evidence>
<dbReference type="GO" id="GO:0007165">
    <property type="term" value="P:signal transduction"/>
    <property type="evidence" value="ECO:0007669"/>
    <property type="project" value="InterPro"/>
</dbReference>
<dbReference type="PANTHER" id="PTHR24123:SF49">
    <property type="entry name" value="ANKYRIN-2-LIKE ISOFORM X1"/>
    <property type="match status" value="1"/>
</dbReference>
<feature type="compositionally biased region" description="Basic and acidic residues" evidence="10">
    <location>
        <begin position="2026"/>
        <end position="2036"/>
    </location>
</feature>
<feature type="region of interest" description="Disordered" evidence="10">
    <location>
        <begin position="1367"/>
        <end position="1688"/>
    </location>
</feature>
<feature type="region of interest" description="Disordered" evidence="10">
    <location>
        <begin position="1755"/>
        <end position="1774"/>
    </location>
</feature>
<evidence type="ECO:0000313" key="13">
    <source>
        <dbReference type="EMBL" id="GAU97158.1"/>
    </source>
</evidence>
<feature type="repeat" description="ANK" evidence="9">
    <location>
        <begin position="137"/>
        <end position="169"/>
    </location>
</feature>
<feature type="repeat" description="ANK" evidence="9">
    <location>
        <begin position="170"/>
        <end position="192"/>
    </location>
</feature>
<dbReference type="InterPro" id="IPR011029">
    <property type="entry name" value="DEATH-like_dom_sf"/>
</dbReference>
<keyword evidence="7" id="KW-0472">Membrane</keyword>
<feature type="compositionally biased region" description="Basic and acidic residues" evidence="10">
    <location>
        <begin position="2885"/>
        <end position="2895"/>
    </location>
</feature>
<evidence type="ECO:0000256" key="6">
    <source>
        <dbReference type="ARBA" id="ARBA00023043"/>
    </source>
</evidence>
<feature type="compositionally biased region" description="Polar residues" evidence="10">
    <location>
        <begin position="3716"/>
        <end position="3731"/>
    </location>
</feature>
<keyword evidence="8" id="KW-0206">Cytoskeleton</keyword>
<accession>A0A1D1VF84</accession>
<feature type="compositionally biased region" description="Acidic residues" evidence="10">
    <location>
        <begin position="1459"/>
        <end position="1475"/>
    </location>
</feature>
<feature type="repeat" description="ANK" evidence="9">
    <location>
        <begin position="696"/>
        <end position="728"/>
    </location>
</feature>
<feature type="repeat" description="ANK" evidence="9">
    <location>
        <begin position="663"/>
        <end position="695"/>
    </location>
</feature>
<feature type="domain" description="ZU5" evidence="12">
    <location>
        <begin position="2221"/>
        <end position="2378"/>
    </location>
</feature>
<feature type="compositionally biased region" description="Basic and acidic residues" evidence="10">
    <location>
        <begin position="1197"/>
        <end position="1215"/>
    </location>
</feature>
<dbReference type="Gene3D" id="1.10.533.10">
    <property type="entry name" value="Death Domain, Fas"/>
    <property type="match status" value="1"/>
</dbReference>
<feature type="compositionally biased region" description="Basic and acidic residues" evidence="10">
    <location>
        <begin position="1641"/>
        <end position="1674"/>
    </location>
</feature>
<feature type="repeat" description="ANK" evidence="9">
    <location>
        <begin position="399"/>
        <end position="431"/>
    </location>
</feature>
<evidence type="ECO:0000256" key="5">
    <source>
        <dbReference type="ARBA" id="ARBA00022737"/>
    </source>
</evidence>